<dbReference type="Pfam" id="PF04816">
    <property type="entry name" value="TrmK"/>
    <property type="match status" value="1"/>
</dbReference>
<evidence type="ECO:0000256" key="1">
    <source>
        <dbReference type="SAM" id="Coils"/>
    </source>
</evidence>
<keyword evidence="1" id="KW-0175">Coiled coil</keyword>
<dbReference type="GO" id="GO:0032259">
    <property type="term" value="P:methylation"/>
    <property type="evidence" value="ECO:0007669"/>
    <property type="project" value="UniProtKB-KW"/>
</dbReference>
<dbReference type="PIRSF" id="PIRSF018637">
    <property type="entry name" value="TrmK"/>
    <property type="match status" value="1"/>
</dbReference>
<dbReference type="InterPro" id="IPR029063">
    <property type="entry name" value="SAM-dependent_MTases_sf"/>
</dbReference>
<dbReference type="GO" id="GO:0160105">
    <property type="term" value="F:tRNA (adenine(22)-N1)-methyltransferase activity"/>
    <property type="evidence" value="ECO:0007669"/>
    <property type="project" value="InterPro"/>
</dbReference>
<evidence type="ECO:0000313" key="3">
    <source>
        <dbReference type="Proteomes" id="UP000316968"/>
    </source>
</evidence>
<dbReference type="Proteomes" id="UP000316968">
    <property type="component" value="Chromosome"/>
</dbReference>
<dbReference type="SUPFAM" id="SSF53335">
    <property type="entry name" value="S-adenosyl-L-methionine-dependent methyltransferases"/>
    <property type="match status" value="1"/>
</dbReference>
<dbReference type="OrthoDB" id="5881184at2"/>
<dbReference type="KEGG" id="saca:FFV09_02930"/>
<dbReference type="PANTHER" id="PTHR38451:SF1">
    <property type="entry name" value="TRNA (ADENINE(22)-N(1))-METHYLTRANSFERASE"/>
    <property type="match status" value="1"/>
</dbReference>
<proteinExistence type="predicted"/>
<dbReference type="RefSeq" id="WP_141446295.1">
    <property type="nucleotide sequence ID" value="NZ_CP041217.1"/>
</dbReference>
<dbReference type="AlphaFoldDB" id="A0A4Y6UTK4"/>
<keyword evidence="3" id="KW-1185">Reference proteome</keyword>
<name>A0A4Y6UTK4_SACBS</name>
<evidence type="ECO:0000313" key="2">
    <source>
        <dbReference type="EMBL" id="QDH19908.1"/>
    </source>
</evidence>
<feature type="coiled-coil region" evidence="1">
    <location>
        <begin position="224"/>
        <end position="251"/>
    </location>
</feature>
<keyword evidence="2" id="KW-0489">Methyltransferase</keyword>
<accession>A0A4Y6UTK4</accession>
<organism evidence="2 3">
    <name type="scientific">Saccharibacillus brassicae</name>
    <dbReference type="NCBI Taxonomy" id="2583377"/>
    <lineage>
        <taxon>Bacteria</taxon>
        <taxon>Bacillati</taxon>
        <taxon>Bacillota</taxon>
        <taxon>Bacilli</taxon>
        <taxon>Bacillales</taxon>
        <taxon>Paenibacillaceae</taxon>
        <taxon>Saccharibacillus</taxon>
    </lineage>
</organism>
<dbReference type="InterPro" id="IPR006901">
    <property type="entry name" value="TrmK"/>
</dbReference>
<dbReference type="Gene3D" id="3.40.50.150">
    <property type="entry name" value="Vaccinia Virus protein VP39"/>
    <property type="match status" value="1"/>
</dbReference>
<protein>
    <submittedName>
        <fullName evidence="2">tRNA (Adenine-N(1))-methyltransferase</fullName>
    </submittedName>
</protein>
<dbReference type="Gene3D" id="1.10.287.1890">
    <property type="match status" value="1"/>
</dbReference>
<dbReference type="EMBL" id="CP041217">
    <property type="protein sequence ID" value="QDH19908.1"/>
    <property type="molecule type" value="Genomic_DNA"/>
</dbReference>
<dbReference type="PANTHER" id="PTHR38451">
    <property type="entry name" value="TRNA (ADENINE(22)-N(1))-METHYLTRANSFERASE"/>
    <property type="match status" value="1"/>
</dbReference>
<gene>
    <name evidence="2" type="ORF">FFV09_02930</name>
</gene>
<reference evidence="2 3" key="1">
    <citation type="submission" date="2019-06" db="EMBL/GenBank/DDBJ databases">
        <title>Saccharibacillus brassicae sp. nov., an endophytic bacterium isolated from Chinese cabbage seeds (Brassica pekinensis).</title>
        <authorList>
            <person name="Jiang L."/>
            <person name="Lee J."/>
            <person name="Kim S.W."/>
        </authorList>
    </citation>
    <scope>NUCLEOTIDE SEQUENCE [LARGE SCALE GENOMIC DNA]</scope>
    <source>
        <strain evidence="3">KCTC 43072 / ATSA2</strain>
    </source>
</reference>
<sequence>MKLSERLNKICGLIPPGSRLADIGSDHALLPTFAVREGRVPSAIAGEVNRGPYDAASKQVAEAGLQSQIEVRLGDGLAAIEAGEADVITIAGMGGALIVRILTEGKAKLAGVQRLILQPNVGEDLVRRWLLREGWLLTEEHILEEDGKIYEVLTGDRSLSAVEDNARLYAPTTVGEPPVRLEADQLLDFGPFLVREASPVFHRKWRSEIAKLEGVAASMGRSDSEDARGKKESLERRIQRLKEVLACLPKDKPLSN</sequence>
<keyword evidence="2" id="KW-0808">Transferase</keyword>